<dbReference type="EMBL" id="RQJP01000002">
    <property type="protein sequence ID" value="RRB15431.1"/>
    <property type="molecule type" value="Genomic_DNA"/>
</dbReference>
<dbReference type="OrthoDB" id="959091at2"/>
<reference evidence="1 2" key="1">
    <citation type="submission" date="2018-11" db="EMBL/GenBank/DDBJ databases">
        <authorList>
            <person name="Zhou Z."/>
            <person name="Wang G."/>
        </authorList>
    </citation>
    <scope>NUCLEOTIDE SEQUENCE [LARGE SCALE GENOMIC DNA]</scope>
    <source>
        <strain evidence="1 2">KCTC42998</strain>
    </source>
</reference>
<evidence type="ECO:0008006" key="3">
    <source>
        <dbReference type="Google" id="ProtNLM"/>
    </source>
</evidence>
<proteinExistence type="predicted"/>
<evidence type="ECO:0000313" key="2">
    <source>
        <dbReference type="Proteomes" id="UP000274271"/>
    </source>
</evidence>
<comment type="caution">
    <text evidence="1">The sequence shown here is derived from an EMBL/GenBank/DDBJ whole genome shotgun (WGS) entry which is preliminary data.</text>
</comment>
<dbReference type="AlphaFoldDB" id="A0A3P1CQC5"/>
<evidence type="ECO:0000313" key="1">
    <source>
        <dbReference type="EMBL" id="RRB15431.1"/>
    </source>
</evidence>
<protein>
    <recommendedName>
        <fullName evidence="3">Lipocalin-like domain-containing protein</fullName>
    </recommendedName>
</protein>
<accession>A0A3P1CQC5</accession>
<sequence>MKSLPLGIASSLLGLLASCTTGVRDIDLESKQFEATYNVDSTRGLDSARRQSLLNARAVYSFSKAGQGRLHTQIGMLSRDSSFTWKIKGDSLQIEGQTFAIKKQDNGYDLKSDSVMLILSQQP</sequence>
<dbReference type="RefSeq" id="WP_124907035.1">
    <property type="nucleotide sequence ID" value="NZ_RQJP01000002.1"/>
</dbReference>
<dbReference type="PROSITE" id="PS51257">
    <property type="entry name" value="PROKAR_LIPOPROTEIN"/>
    <property type="match status" value="1"/>
</dbReference>
<dbReference type="Proteomes" id="UP000274271">
    <property type="component" value="Unassembled WGS sequence"/>
</dbReference>
<name>A0A3P1CQC5_9BACT</name>
<gene>
    <name evidence="1" type="ORF">EHT87_12955</name>
</gene>
<keyword evidence="2" id="KW-1185">Reference proteome</keyword>
<organism evidence="1 2">
    <name type="scientific">Larkinella knui</name>
    <dbReference type="NCBI Taxonomy" id="2025310"/>
    <lineage>
        <taxon>Bacteria</taxon>
        <taxon>Pseudomonadati</taxon>
        <taxon>Bacteroidota</taxon>
        <taxon>Cytophagia</taxon>
        <taxon>Cytophagales</taxon>
        <taxon>Spirosomataceae</taxon>
        <taxon>Larkinella</taxon>
    </lineage>
</organism>